<dbReference type="InterPro" id="IPR008271">
    <property type="entry name" value="Ser/Thr_kinase_AS"/>
</dbReference>
<proteinExistence type="predicted"/>
<dbReference type="PROSITE" id="PS00108">
    <property type="entry name" value="PROTEIN_KINASE_ST"/>
    <property type="match status" value="1"/>
</dbReference>
<dbReference type="AlphaFoldDB" id="A0A7M5XKW9"/>
<keyword evidence="3" id="KW-1185">Reference proteome</keyword>
<accession>A0A7M5XKW9</accession>
<dbReference type="SUPFAM" id="SSF56112">
    <property type="entry name" value="Protein kinase-like (PK-like)"/>
    <property type="match status" value="1"/>
</dbReference>
<dbReference type="GO" id="GO:0005737">
    <property type="term" value="C:cytoplasm"/>
    <property type="evidence" value="ECO:0007669"/>
    <property type="project" value="TreeGrafter"/>
</dbReference>
<dbReference type="SMART" id="SM00220">
    <property type="entry name" value="S_TKc"/>
    <property type="match status" value="1"/>
</dbReference>
<evidence type="ECO:0000259" key="1">
    <source>
        <dbReference type="PROSITE" id="PS50011"/>
    </source>
</evidence>
<dbReference type="Pfam" id="PF00069">
    <property type="entry name" value="Pkinase"/>
    <property type="match status" value="1"/>
</dbReference>
<dbReference type="OrthoDB" id="248495at2759"/>
<evidence type="ECO:0000313" key="3">
    <source>
        <dbReference type="Proteomes" id="UP000594262"/>
    </source>
</evidence>
<dbReference type="Gene3D" id="1.10.510.10">
    <property type="entry name" value="Transferase(Phosphotransferase) domain 1"/>
    <property type="match status" value="1"/>
</dbReference>
<dbReference type="GO" id="GO:0005634">
    <property type="term" value="C:nucleus"/>
    <property type="evidence" value="ECO:0007669"/>
    <property type="project" value="TreeGrafter"/>
</dbReference>
<dbReference type="GO" id="GO:0044773">
    <property type="term" value="P:mitotic DNA damage checkpoint signaling"/>
    <property type="evidence" value="ECO:0007669"/>
    <property type="project" value="TreeGrafter"/>
</dbReference>
<dbReference type="GO" id="GO:0004674">
    <property type="term" value="F:protein serine/threonine kinase activity"/>
    <property type="evidence" value="ECO:0007669"/>
    <property type="project" value="TreeGrafter"/>
</dbReference>
<sequence length="188" mass="21460">KRLNIVVACKTMSDETSSKYDVLSEAVVGMTISGEKYFPYIFGILQPFSILMEFLGNQETLEASPTLYRKVKQLTNFSQLKPIFIDVLNTVMVLHSFKILHNDLKADNFVFINTCVKLIDFGKATHFSNPKTYNIQPGSDTAKKYNTYHRHIAYELRNIPGSKQSVQTDIFSLGHMLKHLLLCLVTKF</sequence>
<name>A0A7M5XKW9_9CNID</name>
<organism evidence="2 3">
    <name type="scientific">Clytia hemisphaerica</name>
    <dbReference type="NCBI Taxonomy" id="252671"/>
    <lineage>
        <taxon>Eukaryota</taxon>
        <taxon>Metazoa</taxon>
        <taxon>Cnidaria</taxon>
        <taxon>Hydrozoa</taxon>
        <taxon>Hydroidolina</taxon>
        <taxon>Leptothecata</taxon>
        <taxon>Obeliida</taxon>
        <taxon>Clytiidae</taxon>
        <taxon>Clytia</taxon>
    </lineage>
</organism>
<protein>
    <recommendedName>
        <fullName evidence="1">Protein kinase domain-containing protein</fullName>
    </recommendedName>
</protein>
<dbReference type="EnsemblMetazoa" id="CLYHEMT025200.1">
    <property type="protein sequence ID" value="CLYHEMP025200.1"/>
    <property type="gene ID" value="CLYHEMG025200"/>
</dbReference>
<reference evidence="2" key="1">
    <citation type="submission" date="2021-01" db="UniProtKB">
        <authorList>
            <consortium name="EnsemblMetazoa"/>
        </authorList>
    </citation>
    <scope>IDENTIFICATION</scope>
</reference>
<dbReference type="PANTHER" id="PTHR44167:SF18">
    <property type="entry name" value="PROTEIN KINASE DOMAIN-CONTAINING PROTEIN"/>
    <property type="match status" value="1"/>
</dbReference>
<evidence type="ECO:0000313" key="2">
    <source>
        <dbReference type="EnsemblMetazoa" id="CLYHEMP025200.1"/>
    </source>
</evidence>
<dbReference type="GO" id="GO:0005524">
    <property type="term" value="F:ATP binding"/>
    <property type="evidence" value="ECO:0007669"/>
    <property type="project" value="InterPro"/>
</dbReference>
<dbReference type="PROSITE" id="PS50011">
    <property type="entry name" value="PROTEIN_KINASE_DOM"/>
    <property type="match status" value="1"/>
</dbReference>
<feature type="domain" description="Protein kinase" evidence="1">
    <location>
        <begin position="1"/>
        <end position="188"/>
    </location>
</feature>
<dbReference type="InterPro" id="IPR000719">
    <property type="entry name" value="Prot_kinase_dom"/>
</dbReference>
<dbReference type="InterPro" id="IPR011009">
    <property type="entry name" value="Kinase-like_dom_sf"/>
</dbReference>
<dbReference type="Proteomes" id="UP000594262">
    <property type="component" value="Unplaced"/>
</dbReference>
<dbReference type="PANTHER" id="PTHR44167">
    <property type="entry name" value="OVARIAN-SPECIFIC SERINE/THREONINE-PROTEIN KINASE LOK-RELATED"/>
    <property type="match status" value="1"/>
</dbReference>